<evidence type="ECO:0000256" key="1">
    <source>
        <dbReference type="ARBA" id="ARBA00004141"/>
    </source>
</evidence>
<feature type="transmembrane region" description="Helical" evidence="5">
    <location>
        <begin position="250"/>
        <end position="272"/>
    </location>
</feature>
<comment type="subcellular location">
    <subcellularLocation>
        <location evidence="1">Membrane</location>
        <topology evidence="1">Multi-pass membrane protein</topology>
    </subcellularLocation>
</comment>
<evidence type="ECO:0000313" key="8">
    <source>
        <dbReference type="Proteomes" id="UP000011867"/>
    </source>
</evidence>
<dbReference type="GO" id="GO:0140359">
    <property type="term" value="F:ABC-type transporter activity"/>
    <property type="evidence" value="ECO:0007669"/>
    <property type="project" value="InterPro"/>
</dbReference>
<evidence type="ECO:0000313" key="7">
    <source>
        <dbReference type="EMBL" id="CCQ36545.1"/>
    </source>
</evidence>
<dbReference type="GO" id="GO:0016020">
    <property type="term" value="C:membrane"/>
    <property type="evidence" value="ECO:0007669"/>
    <property type="project" value="UniProtKB-SubCell"/>
</dbReference>
<feature type="transmembrane region" description="Helical" evidence="5">
    <location>
        <begin position="279"/>
        <end position="296"/>
    </location>
</feature>
<dbReference type="GeneID" id="14651258"/>
<feature type="transmembrane region" description="Helical" evidence="5">
    <location>
        <begin position="316"/>
        <end position="334"/>
    </location>
</feature>
<proteinExistence type="predicted"/>
<dbReference type="EMBL" id="HF582854">
    <property type="protein sequence ID" value="CCQ36545.1"/>
    <property type="molecule type" value="Genomic_DNA"/>
</dbReference>
<protein>
    <submittedName>
        <fullName evidence="7">ABC-type transport system permease protein</fullName>
    </submittedName>
</protein>
<reference evidence="7 8" key="1">
    <citation type="journal article" date="2013" name="Genome Announc.">
        <title>Genome of the haloarchaeon Natronomonas moolapensis, a neutrophilic member of a previously haloalkaliphilic genus.</title>
        <authorList>
            <person name="Dyall-Smith M.L."/>
            <person name="Pfeiffer F."/>
            <person name="Oberwinkler T."/>
            <person name="Klee K."/>
            <person name="Rampp M."/>
            <person name="Palm P."/>
            <person name="Gross K."/>
            <person name="Schuster S.C."/>
            <person name="Oesterhelt D."/>
        </authorList>
    </citation>
    <scope>NUCLEOTIDE SEQUENCE [LARGE SCALE GENOMIC DNA]</scope>
    <source>
        <strain evidence="8">DSM 18674 / JCM 14361 / 8.8.11</strain>
    </source>
</reference>
<accession>M1XQV4</accession>
<dbReference type="KEGG" id="nmo:Nmlp_2377"/>
<dbReference type="Proteomes" id="UP000011867">
    <property type="component" value="Chromosome"/>
</dbReference>
<evidence type="ECO:0000256" key="2">
    <source>
        <dbReference type="ARBA" id="ARBA00022692"/>
    </source>
</evidence>
<feature type="transmembrane region" description="Helical" evidence="5">
    <location>
        <begin position="167"/>
        <end position="189"/>
    </location>
</feature>
<feature type="transmembrane region" description="Helical" evidence="5">
    <location>
        <begin position="20"/>
        <end position="45"/>
    </location>
</feature>
<sequence>MSKTTIAGREFRSLSREKTIVLALLIQIVIAGFSSFLVVGLTSLYDPGAAADDVVVGVTGEETDALVAAAGEVDGLEVRRYDDRDAARAAFDANRVGATAHAERAEGRTAVRVTAPQASVRKTFIVVQVRAALEALERNERADRTASLANDPLSVPPSVDASPYFGFPYTVLVPTLVFLPVFIGGAVVVDSLTEEIERGTLTLLRVTPASLLDVVDGKAGVMAALTPLQVGLWIALLSANDIPVGNVAPILTIATALSALSVAFAAGLALVVPARQRAQLTYSFGMLAAFAATALLPEHPATTVARFAIDSPTLGTYAHLAGYVLASVVAVAAFRRWVRGVDAEALG</sequence>
<dbReference type="HOGENOM" id="CLU_066801_0_0_2"/>
<feature type="domain" description="ABC-2 type transporter transmembrane" evidence="6">
    <location>
        <begin position="20"/>
        <end position="297"/>
    </location>
</feature>
<evidence type="ECO:0000256" key="4">
    <source>
        <dbReference type="ARBA" id="ARBA00023136"/>
    </source>
</evidence>
<keyword evidence="8" id="KW-1185">Reference proteome</keyword>
<keyword evidence="4 5" id="KW-0472">Membrane</keyword>
<keyword evidence="3 5" id="KW-1133">Transmembrane helix</keyword>
<keyword evidence="2 5" id="KW-0812">Transmembrane</keyword>
<evidence type="ECO:0000256" key="3">
    <source>
        <dbReference type="ARBA" id="ARBA00022989"/>
    </source>
</evidence>
<dbReference type="Pfam" id="PF12698">
    <property type="entry name" value="ABC2_membrane_3"/>
    <property type="match status" value="1"/>
</dbReference>
<dbReference type="AlphaFoldDB" id="M1XQV4"/>
<name>M1XQV4_NATM8</name>
<gene>
    <name evidence="7" type="ordered locus">Nmlp_2377</name>
</gene>
<dbReference type="InterPro" id="IPR013525">
    <property type="entry name" value="ABC2_TM"/>
</dbReference>
<dbReference type="STRING" id="268739.Nmlp_2377"/>
<dbReference type="eggNOG" id="arCOG01470">
    <property type="taxonomic scope" value="Archaea"/>
</dbReference>
<organism evidence="7 8">
    <name type="scientific">Natronomonas moolapensis (strain DSM 18674 / CECT 7526 / JCM 14361 / 8.8.11)</name>
    <dbReference type="NCBI Taxonomy" id="268739"/>
    <lineage>
        <taxon>Archaea</taxon>
        <taxon>Methanobacteriati</taxon>
        <taxon>Methanobacteriota</taxon>
        <taxon>Stenosarchaea group</taxon>
        <taxon>Halobacteria</taxon>
        <taxon>Halobacteriales</taxon>
        <taxon>Natronomonadaceae</taxon>
        <taxon>Natronomonas</taxon>
    </lineage>
</organism>
<feature type="transmembrane region" description="Helical" evidence="5">
    <location>
        <begin position="219"/>
        <end position="238"/>
    </location>
</feature>
<evidence type="ECO:0000256" key="5">
    <source>
        <dbReference type="SAM" id="Phobius"/>
    </source>
</evidence>
<evidence type="ECO:0000259" key="6">
    <source>
        <dbReference type="Pfam" id="PF12698"/>
    </source>
</evidence>
<dbReference type="RefSeq" id="WP_015409344.1">
    <property type="nucleotide sequence ID" value="NC_020388.1"/>
</dbReference>